<proteinExistence type="predicted"/>
<evidence type="ECO:0000313" key="4">
    <source>
        <dbReference type="Proteomes" id="UP000319619"/>
    </source>
</evidence>
<dbReference type="SUPFAM" id="SSF53756">
    <property type="entry name" value="UDP-Glycosyltransferase/glycogen phosphorylase"/>
    <property type="match status" value="1"/>
</dbReference>
<dbReference type="InterPro" id="IPR001296">
    <property type="entry name" value="Glyco_trans_1"/>
</dbReference>
<dbReference type="CDD" id="cd03801">
    <property type="entry name" value="GT4_PimA-like"/>
    <property type="match status" value="1"/>
</dbReference>
<organism evidence="3 4">
    <name type="scientific">candidate division LCP-89 bacterium B3_LCP</name>
    <dbReference type="NCBI Taxonomy" id="2012998"/>
    <lineage>
        <taxon>Bacteria</taxon>
        <taxon>Pseudomonadati</taxon>
        <taxon>Bacteria division LCP-89</taxon>
    </lineage>
</organism>
<protein>
    <recommendedName>
        <fullName evidence="2">Glycosyl transferase family 1 domain-containing protein</fullName>
    </recommendedName>
</protein>
<feature type="region of interest" description="Disordered" evidence="1">
    <location>
        <begin position="369"/>
        <end position="388"/>
    </location>
</feature>
<dbReference type="PANTHER" id="PTHR12526">
    <property type="entry name" value="GLYCOSYLTRANSFERASE"/>
    <property type="match status" value="1"/>
</dbReference>
<comment type="caution">
    <text evidence="3">The sequence shown here is derived from an EMBL/GenBank/DDBJ whole genome shotgun (WGS) entry which is preliminary data.</text>
</comment>
<dbReference type="Proteomes" id="UP000319619">
    <property type="component" value="Unassembled WGS sequence"/>
</dbReference>
<dbReference type="PANTHER" id="PTHR12526:SF630">
    <property type="entry name" value="GLYCOSYLTRANSFERASE"/>
    <property type="match status" value="1"/>
</dbReference>
<reference evidence="3 4" key="1">
    <citation type="submission" date="2017-06" db="EMBL/GenBank/DDBJ databases">
        <title>Novel microbial phyla capable of carbon fixation and sulfur reduction in deep-sea sediments.</title>
        <authorList>
            <person name="Huang J."/>
            <person name="Baker B."/>
            <person name="Wang Y."/>
        </authorList>
    </citation>
    <scope>NUCLEOTIDE SEQUENCE [LARGE SCALE GENOMIC DNA]</scope>
    <source>
        <strain evidence="3">B3_LCP</strain>
    </source>
</reference>
<evidence type="ECO:0000259" key="2">
    <source>
        <dbReference type="Pfam" id="PF00534"/>
    </source>
</evidence>
<evidence type="ECO:0000256" key="1">
    <source>
        <dbReference type="SAM" id="MobiDB-lite"/>
    </source>
</evidence>
<dbReference type="GO" id="GO:0016757">
    <property type="term" value="F:glycosyltransferase activity"/>
    <property type="evidence" value="ECO:0007669"/>
    <property type="project" value="InterPro"/>
</dbReference>
<name>A0A532V533_UNCL8</name>
<accession>A0A532V533</accession>
<sequence length="629" mass="70624">MSSKLKMQVFLPTLHDEKAAEVARRMPFLKKEFKVGVTCLSSDEPGEGAFADSGITLTGLDVDPIPPDDPYNFMKVMTQQLQDDLPKIAMASLPSPAGAAFLIAAKASGVPLVVAEIDDQPSLLSSFEELSALYFSDLLLPASRNLQRVITQTLPQIAERVGNLLPHSADTTYIQLTKEDRHRLRKDLRVDTDLKMVTMIAPFDRRRDHDTLLDACALLKQRGQKFVLMLVGEGPERRRIAEKIYALRLEDQVSIMDDPGDHIDILCATDIFALSTHFEDNSTPLIEAMAQGLAIAATDVPGINDLLRNGRSGRLAKARDAESFASALKDLLAQEKIRKKLGSVARKCIENRSNLTQFMPQFIGTLRKKLKDSTDKKNKQISEPNNSQSATRYLELQESVRNLNSIDDPQSGIAQVGDLMDGFPVNVQVDILEKLCTVPITTGPLTMFVRPLEKVLSDGFFEHMPLLEMRLFQRLCVFYMDLEYAEGAEKLIENMEENVKKALFRYHFSCNRFSGIRAHVRLAQLYQFASKKDLRDHYRLELWEYLKSGTESTDSVFHHQNAYVLESLGEAKLAKREMQLTGMDTIQIGASVPIAQGLKEKPKRRGRKKSTDLVVIPDSQDEQLLETEA</sequence>
<dbReference type="AlphaFoldDB" id="A0A532V533"/>
<feature type="domain" description="Glycosyl transferase family 1" evidence="2">
    <location>
        <begin position="181"/>
        <end position="347"/>
    </location>
</feature>
<dbReference type="Gene3D" id="3.40.50.2000">
    <property type="entry name" value="Glycogen Phosphorylase B"/>
    <property type="match status" value="2"/>
</dbReference>
<dbReference type="EMBL" id="NJBN01000001">
    <property type="protein sequence ID" value="TKJ42314.1"/>
    <property type="molecule type" value="Genomic_DNA"/>
</dbReference>
<dbReference type="Pfam" id="PF00534">
    <property type="entry name" value="Glycos_transf_1"/>
    <property type="match status" value="1"/>
</dbReference>
<evidence type="ECO:0000313" key="3">
    <source>
        <dbReference type="EMBL" id="TKJ42314.1"/>
    </source>
</evidence>
<gene>
    <name evidence="3" type="ORF">CEE37_01140</name>
</gene>
<feature type="compositionally biased region" description="Basic and acidic residues" evidence="1">
    <location>
        <begin position="371"/>
        <end position="380"/>
    </location>
</feature>